<protein>
    <submittedName>
        <fullName evidence="6">Putative aldehyde dehydrogenase</fullName>
    </submittedName>
</protein>
<dbReference type="InterPro" id="IPR016162">
    <property type="entry name" value="Ald_DH_N"/>
</dbReference>
<evidence type="ECO:0000313" key="7">
    <source>
        <dbReference type="Proteomes" id="UP000053611"/>
    </source>
</evidence>
<dbReference type="CDD" id="cd07091">
    <property type="entry name" value="ALDH_F1-2_Ald2-like"/>
    <property type="match status" value="1"/>
</dbReference>
<dbReference type="Pfam" id="PF00171">
    <property type="entry name" value="Aldedh"/>
    <property type="match status" value="1"/>
</dbReference>
<reference evidence="6 7" key="1">
    <citation type="submission" date="2015-03" db="EMBL/GenBank/DDBJ databases">
        <title>Genomics and transcriptomics of the oil-accumulating basidiomycete yeast T. oleaginosus allow insights into substrate utilization and the diverse evolutionary trajectories of mating systems in fungi.</title>
        <authorList>
            <consortium name="DOE Joint Genome Institute"/>
            <person name="Kourist R."/>
            <person name="Kracht O."/>
            <person name="Bracharz F."/>
            <person name="Lipzen A."/>
            <person name="Nolan M."/>
            <person name="Ohm R."/>
            <person name="Grigoriev I."/>
            <person name="Sun S."/>
            <person name="Heitman J."/>
            <person name="Bruck T."/>
            <person name="Nowrousian M."/>
        </authorList>
    </citation>
    <scope>NUCLEOTIDE SEQUENCE [LARGE SCALE GENOMIC DNA]</scope>
    <source>
        <strain evidence="6 7">IBC0246</strain>
    </source>
</reference>
<dbReference type="Proteomes" id="UP000053611">
    <property type="component" value="Unassembled WGS sequence"/>
</dbReference>
<dbReference type="RefSeq" id="XP_018280024.1">
    <property type="nucleotide sequence ID" value="XM_018421287.1"/>
</dbReference>
<evidence type="ECO:0000256" key="4">
    <source>
        <dbReference type="RuleBase" id="RU003345"/>
    </source>
</evidence>
<evidence type="ECO:0000313" key="6">
    <source>
        <dbReference type="EMBL" id="KLT43533.1"/>
    </source>
</evidence>
<dbReference type="EMBL" id="KQ087194">
    <property type="protein sequence ID" value="KLT43533.1"/>
    <property type="molecule type" value="Genomic_DNA"/>
</dbReference>
<dbReference type="InterPro" id="IPR029510">
    <property type="entry name" value="Ald_DH_CS_GLU"/>
</dbReference>
<keyword evidence="7" id="KW-1185">Reference proteome</keyword>
<dbReference type="Gene3D" id="3.40.309.10">
    <property type="entry name" value="Aldehyde Dehydrogenase, Chain A, domain 2"/>
    <property type="match status" value="1"/>
</dbReference>
<gene>
    <name evidence="6" type="ORF">CC85DRAFT_272549</name>
</gene>
<dbReference type="OrthoDB" id="310895at2759"/>
<dbReference type="PANTHER" id="PTHR11699">
    <property type="entry name" value="ALDEHYDE DEHYDROGENASE-RELATED"/>
    <property type="match status" value="1"/>
</dbReference>
<dbReference type="GeneID" id="28981890"/>
<accession>A0A0J0XR16</accession>
<name>A0A0J0XR16_9TREE</name>
<evidence type="ECO:0000256" key="2">
    <source>
        <dbReference type="ARBA" id="ARBA00023002"/>
    </source>
</evidence>
<keyword evidence="2 4" id="KW-0560">Oxidoreductase</keyword>
<feature type="domain" description="Aldehyde dehydrogenase" evidence="5">
    <location>
        <begin position="22"/>
        <end position="482"/>
    </location>
</feature>
<evidence type="ECO:0000256" key="3">
    <source>
        <dbReference type="PROSITE-ProRule" id="PRU10007"/>
    </source>
</evidence>
<dbReference type="Gene3D" id="3.40.605.10">
    <property type="entry name" value="Aldehyde Dehydrogenase, Chain A, domain 1"/>
    <property type="match status" value="1"/>
</dbReference>
<dbReference type="AlphaFoldDB" id="A0A0J0XR16"/>
<dbReference type="GO" id="GO:0016620">
    <property type="term" value="F:oxidoreductase activity, acting on the aldehyde or oxo group of donors, NAD or NADP as acceptor"/>
    <property type="evidence" value="ECO:0007669"/>
    <property type="project" value="InterPro"/>
</dbReference>
<dbReference type="STRING" id="879819.A0A0J0XR16"/>
<feature type="active site" evidence="3">
    <location>
        <position position="260"/>
    </location>
</feature>
<dbReference type="InterPro" id="IPR016160">
    <property type="entry name" value="Ald_DH_CS_CYS"/>
</dbReference>
<evidence type="ECO:0000256" key="1">
    <source>
        <dbReference type="ARBA" id="ARBA00009986"/>
    </source>
</evidence>
<dbReference type="SUPFAM" id="SSF53720">
    <property type="entry name" value="ALDH-like"/>
    <property type="match status" value="1"/>
</dbReference>
<proteinExistence type="inferred from homology"/>
<sequence length="496" mass="54100">MDNTITVEGVTINTGLFINNEWVKGHGKPLETINPATEEVIAVVQTASKEDVDIAVEAARAAFETTWGTECSGQERGRLLFALADQMEKRIDDLIALEIVDAGKPIAWARADMEDSIACLRYYAGAADKIQGQAIEMDDKHKYAIARKEPIGVAAQIVPWNYPILMLAWKVGPALAAGVSIVFKPAEQTPLSTLLFAQLTKDAGYPPGVFNVLNGVGAVTGDALSRHMDIDKIAFTGSTATGRRIACAAAESNLKSVTLELGGKSPNIVFEDADLKEAAKWAAFGVYENMGQSCNAGSRILIQESIYDKFLPLFVEAAQAFQVGDTKDPNTFQGPQISKIQFEKILGYLEDGKKEAKLITGGKRFGQKGYFVEPTVFGDVDMTMKIGQEEIFGPVASLIKFKTEAEAIEIANDTSYGLAAAVHSMNYARVNRVTRKLKAGTVWINQYTVLSHQVPFGGYKQSGWGRELGLEGLEPYLTTKAVHHYYGPEFEWPIKL</sequence>
<dbReference type="PROSITE" id="PS00070">
    <property type="entry name" value="ALDEHYDE_DEHYDR_CYS"/>
    <property type="match status" value="1"/>
</dbReference>
<organism evidence="6 7">
    <name type="scientific">Cutaneotrichosporon oleaginosum</name>
    <dbReference type="NCBI Taxonomy" id="879819"/>
    <lineage>
        <taxon>Eukaryota</taxon>
        <taxon>Fungi</taxon>
        <taxon>Dikarya</taxon>
        <taxon>Basidiomycota</taxon>
        <taxon>Agaricomycotina</taxon>
        <taxon>Tremellomycetes</taxon>
        <taxon>Trichosporonales</taxon>
        <taxon>Trichosporonaceae</taxon>
        <taxon>Cutaneotrichosporon</taxon>
    </lineage>
</organism>
<dbReference type="FunFam" id="3.40.309.10:FF:000012">
    <property type="entry name" value="Betaine aldehyde dehydrogenase"/>
    <property type="match status" value="1"/>
</dbReference>
<dbReference type="InterPro" id="IPR016161">
    <property type="entry name" value="Ald_DH/histidinol_DH"/>
</dbReference>
<evidence type="ECO:0000259" key="5">
    <source>
        <dbReference type="Pfam" id="PF00171"/>
    </source>
</evidence>
<dbReference type="InterPro" id="IPR016163">
    <property type="entry name" value="Ald_DH_C"/>
</dbReference>
<dbReference type="PROSITE" id="PS00687">
    <property type="entry name" value="ALDEHYDE_DEHYDR_GLU"/>
    <property type="match status" value="1"/>
</dbReference>
<comment type="similarity">
    <text evidence="1 4">Belongs to the aldehyde dehydrogenase family.</text>
</comment>
<dbReference type="FunFam" id="3.40.605.10:FF:000001">
    <property type="entry name" value="Aldehyde dehydrogenase 1"/>
    <property type="match status" value="1"/>
</dbReference>
<dbReference type="InterPro" id="IPR015590">
    <property type="entry name" value="Aldehyde_DH_dom"/>
</dbReference>